<dbReference type="InterPro" id="IPR038729">
    <property type="entry name" value="Rad50/SbcC_AAA"/>
</dbReference>
<evidence type="ECO:0000313" key="3">
    <source>
        <dbReference type="EMBL" id="BBD08437.1"/>
    </source>
</evidence>
<sequence>MLLKKIILNNYGLYKGKKIFDLTPRMKYNKIRPVVLFGGKNGAGKTTLFDSLRLALYGKNSLGNRVSKQEYLDFLRSRIHRSPSDVVGSSNASVALEFDYVSMGLTDTYFVERSWAIGNGKGILEHLRIEKNGEKLEGVTADFWQGFVEDIIPERLSTLFFFDGEKKIQDIAQDGVGNKALAESIRSLLGLDIVERLKSDLGIYRSREVKKVASQSCVAQLATLESERFSFEEGLSNIIEKLGEVRKDIDMIEGAVRRKESQLHSEGHVFARQRESLIVRKSELATSIEEIQKAIREECEEVFPFSFCPTVAKKLVVQIENEVDQRRLRIVGDELKNIELELLRSLEGFGGEGVQVPAIVSSVIEGRLNAIHSGVESQEFLGLSESESQHVLSWLSAAEKDSRPRMQRLAQRLEEVVRELQKVDREIAKSPSDSVLNPIMEELAGLNQRLGMKEREYHVLEDQKRIIKNKISETNRLYERLVKREQDELAAGERVEMVARIQNGLDEYIDKLTRAKIEELKTTVASCFNSLSRKGDLIREIDIDPETFGVTLLDRYGNSLPKEELSSGEKQMYAVAMLWALTKASGRALPVIIDTPLGRLDSDHRRKLIQNYFPKASEQVIILSTDTEVDQDWYNELSPSISHCYHLKYDSDSNQTIVSNEYFWRG</sequence>
<dbReference type="KEGG" id="dfl:DFE_1711"/>
<dbReference type="AlphaFoldDB" id="A0A2Z6AYU8"/>
<dbReference type="OrthoDB" id="9795626at2"/>
<proteinExistence type="predicted"/>
<dbReference type="GO" id="GO:0016887">
    <property type="term" value="F:ATP hydrolysis activity"/>
    <property type="evidence" value="ECO:0007669"/>
    <property type="project" value="InterPro"/>
</dbReference>
<dbReference type="InterPro" id="IPR027417">
    <property type="entry name" value="P-loop_NTPase"/>
</dbReference>
<dbReference type="NCBIfam" id="TIGR03185">
    <property type="entry name" value="DNA_S_dndD"/>
    <property type="match status" value="1"/>
</dbReference>
<evidence type="ECO:0000259" key="2">
    <source>
        <dbReference type="Pfam" id="PF13476"/>
    </source>
</evidence>
<dbReference type="REBASE" id="237171">
    <property type="entry name" value="M.DfeIS5DndDP"/>
</dbReference>
<dbReference type="SUPFAM" id="SSF52540">
    <property type="entry name" value="P-loop containing nucleoside triphosphate hydrolases"/>
    <property type="match status" value="1"/>
</dbReference>
<dbReference type="Proteomes" id="UP000269883">
    <property type="component" value="Chromosome"/>
</dbReference>
<gene>
    <name evidence="3" type="ORF">DFE_1711</name>
</gene>
<dbReference type="GO" id="GO:0006302">
    <property type="term" value="P:double-strand break repair"/>
    <property type="evidence" value="ECO:0007669"/>
    <property type="project" value="InterPro"/>
</dbReference>
<protein>
    <submittedName>
        <fullName evidence="3">ATPase involved in DNA repair</fullName>
    </submittedName>
</protein>
<reference evidence="3 4" key="1">
    <citation type="journal article" date="2018" name="Sci. Adv.">
        <title>Multi-heme cytochromes provide a pathway for survival in energy-limited environments.</title>
        <authorList>
            <person name="Deng X."/>
            <person name="Dohmae N."/>
            <person name="Nealson K.H."/>
            <person name="Hashimoto K."/>
            <person name="Okamoto A."/>
        </authorList>
    </citation>
    <scope>NUCLEOTIDE SEQUENCE [LARGE SCALE GENOMIC DNA]</scope>
    <source>
        <strain evidence="3 4">IS5</strain>
    </source>
</reference>
<organism evidence="3 4">
    <name type="scientific">Desulfovibrio ferrophilus</name>
    <dbReference type="NCBI Taxonomy" id="241368"/>
    <lineage>
        <taxon>Bacteria</taxon>
        <taxon>Pseudomonadati</taxon>
        <taxon>Thermodesulfobacteriota</taxon>
        <taxon>Desulfovibrionia</taxon>
        <taxon>Desulfovibrionales</taxon>
        <taxon>Desulfovibrionaceae</taxon>
        <taxon>Desulfovibrio</taxon>
    </lineage>
</organism>
<evidence type="ECO:0000256" key="1">
    <source>
        <dbReference type="SAM" id="Coils"/>
    </source>
</evidence>
<evidence type="ECO:0000313" key="4">
    <source>
        <dbReference type="Proteomes" id="UP000269883"/>
    </source>
</evidence>
<keyword evidence="1" id="KW-0175">Coiled coil</keyword>
<dbReference type="EMBL" id="AP017378">
    <property type="protein sequence ID" value="BBD08437.1"/>
    <property type="molecule type" value="Genomic_DNA"/>
</dbReference>
<dbReference type="Gene3D" id="3.40.50.300">
    <property type="entry name" value="P-loop containing nucleotide triphosphate hydrolases"/>
    <property type="match status" value="2"/>
</dbReference>
<dbReference type="Pfam" id="PF13476">
    <property type="entry name" value="AAA_23"/>
    <property type="match status" value="1"/>
</dbReference>
<name>A0A2Z6AYU8_9BACT</name>
<dbReference type="RefSeq" id="WP_126378529.1">
    <property type="nucleotide sequence ID" value="NZ_AP017378.1"/>
</dbReference>
<dbReference type="InterPro" id="IPR017599">
    <property type="entry name" value="DNA_S_DndD"/>
</dbReference>
<keyword evidence="4" id="KW-1185">Reference proteome</keyword>
<feature type="coiled-coil region" evidence="1">
    <location>
        <begin position="403"/>
        <end position="463"/>
    </location>
</feature>
<feature type="domain" description="Rad50/SbcC-type AAA" evidence="2">
    <location>
        <begin position="5"/>
        <end position="291"/>
    </location>
</feature>
<dbReference type="PANTHER" id="PTHR32114:SF2">
    <property type="entry name" value="ABC TRANSPORTER ABCH.3"/>
    <property type="match status" value="1"/>
</dbReference>
<accession>A0A2Z6AYU8</accession>
<dbReference type="PANTHER" id="PTHR32114">
    <property type="entry name" value="ABC TRANSPORTER ABCH.3"/>
    <property type="match status" value="1"/>
</dbReference>